<comment type="subcellular location">
    <subcellularLocation>
        <location evidence="1">Nucleus</location>
    </subcellularLocation>
</comment>
<dbReference type="GO" id="GO:0004386">
    <property type="term" value="F:helicase activity"/>
    <property type="evidence" value="ECO:0007669"/>
    <property type="project" value="UniProtKB-KW"/>
</dbReference>
<feature type="region of interest" description="Disordered" evidence="9">
    <location>
        <begin position="1866"/>
        <end position="1899"/>
    </location>
</feature>
<dbReference type="SUPFAM" id="SSF52540">
    <property type="entry name" value="P-loop containing nucleoside triphosphate hydrolases"/>
    <property type="match status" value="2"/>
</dbReference>
<evidence type="ECO:0000259" key="10">
    <source>
        <dbReference type="PROSITE" id="PS51192"/>
    </source>
</evidence>
<feature type="compositionally biased region" description="Low complexity" evidence="9">
    <location>
        <begin position="401"/>
        <end position="411"/>
    </location>
</feature>
<dbReference type="InterPro" id="IPR014001">
    <property type="entry name" value="Helicase_ATP-bd"/>
</dbReference>
<evidence type="ECO:0008006" key="14">
    <source>
        <dbReference type="Google" id="ProtNLM"/>
    </source>
</evidence>
<dbReference type="Gene3D" id="3.40.50.300">
    <property type="entry name" value="P-loop containing nucleotide triphosphate hydrolases"/>
    <property type="match status" value="1"/>
</dbReference>
<keyword evidence="5" id="KW-0347">Helicase</keyword>
<keyword evidence="6" id="KW-0067">ATP-binding</keyword>
<feature type="region of interest" description="Disordered" evidence="9">
    <location>
        <begin position="821"/>
        <end position="857"/>
    </location>
</feature>
<dbReference type="InterPro" id="IPR000330">
    <property type="entry name" value="SNF2_N"/>
</dbReference>
<dbReference type="GO" id="GO:0005524">
    <property type="term" value="F:ATP binding"/>
    <property type="evidence" value="ECO:0007669"/>
    <property type="project" value="UniProtKB-KW"/>
</dbReference>
<dbReference type="EMBL" id="JAPQKO010000001">
    <property type="protein sequence ID" value="KAJ5182721.1"/>
    <property type="molecule type" value="Genomic_DNA"/>
</dbReference>
<keyword evidence="8" id="KW-0539">Nucleus</keyword>
<feature type="region of interest" description="Disordered" evidence="9">
    <location>
        <begin position="1628"/>
        <end position="1814"/>
    </location>
</feature>
<organism evidence="12 13">
    <name type="scientific">Penicillium capsulatum</name>
    <dbReference type="NCBI Taxonomy" id="69766"/>
    <lineage>
        <taxon>Eukaryota</taxon>
        <taxon>Fungi</taxon>
        <taxon>Dikarya</taxon>
        <taxon>Ascomycota</taxon>
        <taxon>Pezizomycotina</taxon>
        <taxon>Eurotiomycetes</taxon>
        <taxon>Eurotiomycetidae</taxon>
        <taxon>Eurotiales</taxon>
        <taxon>Aspergillaceae</taxon>
        <taxon>Penicillium</taxon>
    </lineage>
</organism>
<evidence type="ECO:0000313" key="12">
    <source>
        <dbReference type="EMBL" id="KAJ5182721.1"/>
    </source>
</evidence>
<dbReference type="InterPro" id="IPR027417">
    <property type="entry name" value="P-loop_NTPase"/>
</dbReference>
<dbReference type="CDD" id="cd18007">
    <property type="entry name" value="DEXHc_ATRX-like"/>
    <property type="match status" value="1"/>
</dbReference>
<keyword evidence="3" id="KW-0547">Nucleotide-binding</keyword>
<evidence type="ECO:0000256" key="3">
    <source>
        <dbReference type="ARBA" id="ARBA00022741"/>
    </source>
</evidence>
<evidence type="ECO:0000256" key="6">
    <source>
        <dbReference type="ARBA" id="ARBA00022840"/>
    </source>
</evidence>
<name>A0A9W9ISL7_9EURO</name>
<feature type="region of interest" description="Disordered" evidence="9">
    <location>
        <begin position="485"/>
        <end position="659"/>
    </location>
</feature>
<keyword evidence="7" id="KW-0238">DNA-binding</keyword>
<dbReference type="Pfam" id="PF24580">
    <property type="entry name" value="DUF7607"/>
    <property type="match status" value="1"/>
</dbReference>
<comment type="similarity">
    <text evidence="2">Belongs to the SNF2/RAD54 helicase family.</text>
</comment>
<dbReference type="Gene3D" id="1.10.150.50">
    <property type="entry name" value="Transcription Factor, Ets-1"/>
    <property type="match status" value="1"/>
</dbReference>
<keyword evidence="13" id="KW-1185">Reference proteome</keyword>
<feature type="compositionally biased region" description="Low complexity" evidence="9">
    <location>
        <begin position="1802"/>
        <end position="1811"/>
    </location>
</feature>
<dbReference type="GO" id="GO:0016887">
    <property type="term" value="F:ATP hydrolysis activity"/>
    <property type="evidence" value="ECO:0007669"/>
    <property type="project" value="InterPro"/>
</dbReference>
<accession>A0A9W9ISL7</accession>
<evidence type="ECO:0000256" key="5">
    <source>
        <dbReference type="ARBA" id="ARBA00022806"/>
    </source>
</evidence>
<dbReference type="InterPro" id="IPR038718">
    <property type="entry name" value="SNF2-like_sf"/>
</dbReference>
<dbReference type="GO" id="GO:0003677">
    <property type="term" value="F:DNA binding"/>
    <property type="evidence" value="ECO:0007669"/>
    <property type="project" value="UniProtKB-KW"/>
</dbReference>
<feature type="compositionally biased region" description="Polar residues" evidence="9">
    <location>
        <begin position="556"/>
        <end position="568"/>
    </location>
</feature>
<evidence type="ECO:0000256" key="1">
    <source>
        <dbReference type="ARBA" id="ARBA00004123"/>
    </source>
</evidence>
<reference evidence="12" key="1">
    <citation type="submission" date="2022-11" db="EMBL/GenBank/DDBJ databases">
        <authorList>
            <person name="Petersen C."/>
        </authorList>
    </citation>
    <scope>NUCLEOTIDE SEQUENCE</scope>
    <source>
        <strain evidence="12">IBT 21917</strain>
    </source>
</reference>
<feature type="region of interest" description="Disordered" evidence="9">
    <location>
        <begin position="126"/>
        <end position="169"/>
    </location>
</feature>
<comment type="caution">
    <text evidence="12">The sequence shown here is derived from an EMBL/GenBank/DDBJ whole genome shotgun (WGS) entry which is preliminary data.</text>
</comment>
<feature type="compositionally biased region" description="Low complexity" evidence="9">
    <location>
        <begin position="126"/>
        <end position="135"/>
    </location>
</feature>
<dbReference type="GO" id="GO:0005634">
    <property type="term" value="C:nucleus"/>
    <property type="evidence" value="ECO:0007669"/>
    <property type="project" value="UniProtKB-SubCell"/>
</dbReference>
<dbReference type="InterPro" id="IPR056026">
    <property type="entry name" value="DUF7607"/>
</dbReference>
<feature type="compositionally biased region" description="Polar residues" evidence="9">
    <location>
        <begin position="1672"/>
        <end position="1696"/>
    </location>
</feature>
<feature type="compositionally biased region" description="Polar residues" evidence="9">
    <location>
        <begin position="1713"/>
        <end position="1749"/>
    </location>
</feature>
<dbReference type="Proteomes" id="UP001146351">
    <property type="component" value="Unassembled WGS sequence"/>
</dbReference>
<evidence type="ECO:0000313" key="13">
    <source>
        <dbReference type="Proteomes" id="UP001146351"/>
    </source>
</evidence>
<dbReference type="PANTHER" id="PTHR45797">
    <property type="entry name" value="RAD54-LIKE"/>
    <property type="match status" value="1"/>
</dbReference>
<feature type="compositionally biased region" description="Acidic residues" evidence="9">
    <location>
        <begin position="823"/>
        <end position="839"/>
    </location>
</feature>
<proteinExistence type="inferred from homology"/>
<gene>
    <name evidence="12" type="ORF">N7492_000337</name>
</gene>
<keyword evidence="4" id="KW-0378">Hydrolase</keyword>
<evidence type="ECO:0000256" key="7">
    <source>
        <dbReference type="ARBA" id="ARBA00023125"/>
    </source>
</evidence>
<dbReference type="InterPro" id="IPR013761">
    <property type="entry name" value="SAM/pointed_sf"/>
</dbReference>
<dbReference type="Pfam" id="PF00176">
    <property type="entry name" value="SNF2-rel_dom"/>
    <property type="match status" value="1"/>
</dbReference>
<dbReference type="Gene3D" id="3.40.50.10810">
    <property type="entry name" value="Tandem AAA-ATPase domain"/>
    <property type="match status" value="1"/>
</dbReference>
<dbReference type="Pfam" id="PF00271">
    <property type="entry name" value="Helicase_C"/>
    <property type="match status" value="1"/>
</dbReference>
<reference evidence="12" key="2">
    <citation type="journal article" date="2023" name="IMA Fungus">
        <title>Comparative genomic study of the Penicillium genus elucidates a diverse pangenome and 15 lateral gene transfer events.</title>
        <authorList>
            <person name="Petersen C."/>
            <person name="Sorensen T."/>
            <person name="Nielsen M.R."/>
            <person name="Sondergaard T.E."/>
            <person name="Sorensen J.L."/>
            <person name="Fitzpatrick D.A."/>
            <person name="Frisvad J.C."/>
            <person name="Nielsen K.L."/>
        </authorList>
    </citation>
    <scope>NUCLEOTIDE SEQUENCE</scope>
    <source>
        <strain evidence="12">IBT 21917</strain>
    </source>
</reference>
<dbReference type="PANTHER" id="PTHR45797:SF1">
    <property type="entry name" value="HELICASE ARIP4"/>
    <property type="match status" value="1"/>
</dbReference>
<dbReference type="OrthoDB" id="2020972at2759"/>
<feature type="compositionally biased region" description="Polar residues" evidence="9">
    <location>
        <begin position="147"/>
        <end position="160"/>
    </location>
</feature>
<feature type="domain" description="Helicase ATP-binding" evidence="10">
    <location>
        <begin position="933"/>
        <end position="1133"/>
    </location>
</feature>
<dbReference type="InterPro" id="IPR044574">
    <property type="entry name" value="ARIP4-like"/>
</dbReference>
<feature type="compositionally biased region" description="Pro residues" evidence="9">
    <location>
        <begin position="1779"/>
        <end position="1792"/>
    </location>
</feature>
<evidence type="ECO:0000256" key="4">
    <source>
        <dbReference type="ARBA" id="ARBA00022801"/>
    </source>
</evidence>
<evidence type="ECO:0000256" key="2">
    <source>
        <dbReference type="ARBA" id="ARBA00007025"/>
    </source>
</evidence>
<protein>
    <recommendedName>
        <fullName evidence="14">SNF2 family helicase/ATPase</fullName>
    </recommendedName>
</protein>
<feature type="region of interest" description="Disordered" evidence="9">
    <location>
        <begin position="379"/>
        <end position="465"/>
    </location>
</feature>
<dbReference type="SMART" id="SM00490">
    <property type="entry name" value="HELICc"/>
    <property type="match status" value="1"/>
</dbReference>
<dbReference type="CDD" id="cd18793">
    <property type="entry name" value="SF2_C_SNF"/>
    <property type="match status" value="1"/>
</dbReference>
<evidence type="ECO:0000256" key="8">
    <source>
        <dbReference type="ARBA" id="ARBA00023242"/>
    </source>
</evidence>
<dbReference type="InterPro" id="IPR001650">
    <property type="entry name" value="Helicase_C-like"/>
</dbReference>
<dbReference type="SUPFAM" id="SSF47769">
    <property type="entry name" value="SAM/Pointed domain"/>
    <property type="match status" value="1"/>
</dbReference>
<dbReference type="PROSITE" id="PS51192">
    <property type="entry name" value="HELICASE_ATP_BIND_1"/>
    <property type="match status" value="1"/>
</dbReference>
<evidence type="ECO:0000259" key="11">
    <source>
        <dbReference type="PROSITE" id="PS51194"/>
    </source>
</evidence>
<feature type="domain" description="Helicase C-terminal" evidence="11">
    <location>
        <begin position="1307"/>
        <end position="1461"/>
    </location>
</feature>
<dbReference type="SMART" id="SM00487">
    <property type="entry name" value="DEXDc"/>
    <property type="match status" value="1"/>
</dbReference>
<dbReference type="InterPro" id="IPR049730">
    <property type="entry name" value="SNF2/RAD54-like_C"/>
</dbReference>
<dbReference type="PROSITE" id="PS51194">
    <property type="entry name" value="HELICASE_CTER"/>
    <property type="match status" value="1"/>
</dbReference>
<sequence length="1899" mass="209721">MATENTDPIDWTVDEVVEFLCDPDKAPWASSSNTPRPNLPDLAASLRANIVTGEVLLNDVDKSTLKEDFGIQPLGHRSSVLRAIKWLQVLSKKYQLSQDAHVPHDQPGMSSFSTPADTNLTTENIAQPAQPAQPQTMPKESKVKQRIQPTLIPSSNSRGSAQPDPESSVMGTNLASFPPVDPEQALLEGTVSQSGLDDVFYSRLVAKYAPKENEKVLPCYGDSGSEGEFDEETWKEIEQDEPIPANDRLSQEDYETVIAAYIAGQEEQWNQQELPFRMHVAPVVWLESRDAGVLRRQKDDSTTLLARLVLRLNTLKQGIIDLRYESLLALQDACASLDQTVAQICHQRWKQAILDQENCPPMVAPPKRVHRATNPFRLRGSQALDEETLASESLGNGGSRSGNNSAGHSNSPDSPGNGESRSRDESAYVIIPGYSDNGDPKSDDASVDAVISDFPGNEGTSPDDDSVDAIISEPGGVVQIDARAPAGATKQTPTGATKRLPFSLASSSPSDPGALLQPVNKRRRLSVGHGNRAGVYSPTFERLGGEPIDVIDLTSPVGSPGTSQTPATLSGRDEKGNDEQVPFKTPPLNPVPSVRLKLSHPRPPRLKLNPPKKIGAPTSKPESAARTQESSRSMLRESGDAIEISGVDTGSDIESSDADSEVVAELSDMDSETEELFKKVDGLTMSSIEASKNRIDLLAKTVMGLRPEERRGYPAYLQQWIECTYADKVHSAINAMMHNKQDMEDDDSDEGQLGMRLGALFVSWYHCISLTPAGISRSELKSARCAVDEKPEMFETFLGKLRGLITAYNKWRPCDTAYQSASEECEESEESEESEEESIDSPTPIGKSRTQTRANKYVIPLTDTQKRAQRRHQDQAKAIRRLRRHREKLGLSNNDPAGQVVAFKNPIICLPPSIGEFVKPHQLQGIQFMWREICEAESSQGCLLAHVMGLGKTMQVISFLATLSEAAASEDPQIRAQVPEKFHRSRTLVLCPPTVVQNWVDEFMIWAPKNHHMGSIKPMMQRHKLDERQRRLRVIRNWNENGGILIMSYDILRIFITNRLNFADHEAKEIEETLLTRPNIVVADEAHKLRSDRSIIAKVAQRFQTHTRIAMTGSPLANNLTEYFQMLEWIAPGYLGLFEVFREKFIKPIQAGSFVDSNNVQRRECLIALRLLNGILAPKIQRAGISVIEPEIPPKTEFILWISLTELQKKAYNIFIEEAEKGDMNFRLWQWLAIMQLCCNHPHPFLEKLADRTPHSDDAESGPSLLVGSIKDANLPAMILARIEALFNTILNLKDSCWSHRAVILNKILDEAERVGDKVLIFSQSIPTMNYLDDLLQTTERRFARIDGSMTPTYRQKLIKEFNNGADVDIVLISTRAGGLGLNIQGANRVVIFDFLFNPTWEEQAVGRAYRLGQTKPVFVYRFVAGGTFEDVIFNLTVFKSQLAARVVDKKNVVRQSHDLVRNFVFPVRDVEKEDLTPMLGKDPEVLDKIITEGIDGINNVTLSHLLDDENDRLTEDERVRVDHELNIEYMKRYDPQAYQLWQTGQGPVRPRTEIPSLQEFPTAGPVSVALAGSQTALSGTPHSTLMIHPTEQTALPGTLHATSVIPSGSQSTHLTSIPRVNQQTALPVISRPSPIPRVNEQATLPGPRRPASVAPPGLQSTHRTSVPRANAPSSQPGRSPSTSVVQPNLPSTATQLRRPPTYVVPPYSPTTQSGPQYRTMIPQFNPQTDQRSMSLSSSVIQPNQWSIQSEKHSLTSVGPADPQTAPPRLRPRANIPRSTPPTAQPGLPLPPSVSQANSQIAPPASSPASSVNEPDAGSLFLAAITQARERAILDTQLEWQDPTPRDFSLSDASNDGAIRSQARVMEIPASLPSAESRAGDSRDQEADPMAPNQTARGV</sequence>
<evidence type="ECO:0000256" key="9">
    <source>
        <dbReference type="SAM" id="MobiDB-lite"/>
    </source>
</evidence>